<feature type="region of interest" description="Disordered" evidence="3">
    <location>
        <begin position="23"/>
        <end position="49"/>
    </location>
</feature>
<organism evidence="4 5">
    <name type="scientific">Exophiala oligosperma</name>
    <dbReference type="NCBI Taxonomy" id="215243"/>
    <lineage>
        <taxon>Eukaryota</taxon>
        <taxon>Fungi</taxon>
        <taxon>Dikarya</taxon>
        <taxon>Ascomycota</taxon>
        <taxon>Pezizomycotina</taxon>
        <taxon>Eurotiomycetes</taxon>
        <taxon>Chaetothyriomycetidae</taxon>
        <taxon>Chaetothyriales</taxon>
        <taxon>Herpotrichiellaceae</taxon>
        <taxon>Exophiala</taxon>
    </lineage>
</organism>
<keyword evidence="2" id="KW-0560">Oxidoreductase</keyword>
<dbReference type="InterPro" id="IPR002347">
    <property type="entry name" value="SDR_fam"/>
</dbReference>
<dbReference type="PRINTS" id="PR00081">
    <property type="entry name" value="GDHRDH"/>
</dbReference>
<sequence>MVTALHTMRGFDFPIQLSDMHKAPRGGDNRLPVHRRSNRGKIKFRNKSPGLGDGHTYSVSLLPLPAFIQIFGHVAYRSRKQRTITAMRYFKIEASEVNSLEDKVFLITGASSGIGLATAELFLRKGANAVVIADTECPPEDLDSRVLYIRADVTVCDDLRLLFAATIEKYGRIDVVFANAGIVDRSDYVSLREEDGKVLEPDRRSLDVNLSGCLNSVALVIHHMQK</sequence>
<keyword evidence="5" id="KW-1185">Reference proteome</keyword>
<dbReference type="Pfam" id="PF00106">
    <property type="entry name" value="adh_short"/>
    <property type="match status" value="1"/>
</dbReference>
<proteinExistence type="inferred from homology"/>
<feature type="compositionally biased region" description="Basic residues" evidence="3">
    <location>
        <begin position="32"/>
        <end position="46"/>
    </location>
</feature>
<evidence type="ECO:0000256" key="1">
    <source>
        <dbReference type="ARBA" id="ARBA00006484"/>
    </source>
</evidence>
<dbReference type="OrthoDB" id="5371740at2759"/>
<dbReference type="STRING" id="215243.A0A0D2CE29"/>
<dbReference type="Proteomes" id="UP000053342">
    <property type="component" value="Unassembled WGS sequence"/>
</dbReference>
<protein>
    <submittedName>
        <fullName evidence="4">Uncharacterized protein</fullName>
    </submittedName>
</protein>
<evidence type="ECO:0000256" key="3">
    <source>
        <dbReference type="SAM" id="MobiDB-lite"/>
    </source>
</evidence>
<dbReference type="PANTHER" id="PTHR43180:SF33">
    <property type="entry name" value="15-HYDROXYPROSTAGLANDIN DEHYDROGENASE [NAD(+)]-LIKE"/>
    <property type="match status" value="1"/>
</dbReference>
<name>A0A0D2CE29_9EURO</name>
<dbReference type="HOGENOM" id="CLU_1224790_0_0_1"/>
<evidence type="ECO:0000313" key="4">
    <source>
        <dbReference type="EMBL" id="KIW48107.1"/>
    </source>
</evidence>
<comment type="similarity">
    <text evidence="1">Belongs to the short-chain dehydrogenases/reductases (SDR) family.</text>
</comment>
<dbReference type="RefSeq" id="XP_016268323.1">
    <property type="nucleotide sequence ID" value="XM_016401270.1"/>
</dbReference>
<evidence type="ECO:0000256" key="2">
    <source>
        <dbReference type="ARBA" id="ARBA00023002"/>
    </source>
</evidence>
<evidence type="ECO:0000313" key="5">
    <source>
        <dbReference type="Proteomes" id="UP000053342"/>
    </source>
</evidence>
<dbReference type="GO" id="GO:0016491">
    <property type="term" value="F:oxidoreductase activity"/>
    <property type="evidence" value="ECO:0007669"/>
    <property type="project" value="UniProtKB-KW"/>
</dbReference>
<gene>
    <name evidence="4" type="ORF">PV06_00726</name>
</gene>
<dbReference type="VEuPathDB" id="FungiDB:PV06_00726"/>
<dbReference type="EMBL" id="KN847332">
    <property type="protein sequence ID" value="KIW48107.1"/>
    <property type="molecule type" value="Genomic_DNA"/>
</dbReference>
<dbReference type="Gene3D" id="3.40.50.720">
    <property type="entry name" value="NAD(P)-binding Rossmann-like Domain"/>
    <property type="match status" value="1"/>
</dbReference>
<accession>A0A0D2CE29</accession>
<dbReference type="PANTHER" id="PTHR43180">
    <property type="entry name" value="3-OXOACYL-(ACYL-CARRIER-PROTEIN) REDUCTASE (AFU_ORTHOLOGUE AFUA_6G11210)"/>
    <property type="match status" value="1"/>
</dbReference>
<dbReference type="InterPro" id="IPR036291">
    <property type="entry name" value="NAD(P)-bd_dom_sf"/>
</dbReference>
<dbReference type="SUPFAM" id="SSF51735">
    <property type="entry name" value="NAD(P)-binding Rossmann-fold domains"/>
    <property type="match status" value="1"/>
</dbReference>
<reference evidence="4 5" key="1">
    <citation type="submission" date="2015-01" db="EMBL/GenBank/DDBJ databases">
        <title>The Genome Sequence of Exophiala oligosperma CBS72588.</title>
        <authorList>
            <consortium name="The Broad Institute Genomics Platform"/>
            <person name="Cuomo C."/>
            <person name="de Hoog S."/>
            <person name="Gorbushina A."/>
            <person name="Stielow B."/>
            <person name="Teixiera M."/>
            <person name="Abouelleil A."/>
            <person name="Chapman S.B."/>
            <person name="Priest M."/>
            <person name="Young S.K."/>
            <person name="Wortman J."/>
            <person name="Nusbaum C."/>
            <person name="Birren B."/>
        </authorList>
    </citation>
    <scope>NUCLEOTIDE SEQUENCE [LARGE SCALE GENOMIC DNA]</scope>
    <source>
        <strain evidence="4 5">CBS 72588</strain>
    </source>
</reference>
<dbReference type="GeneID" id="27352800"/>
<dbReference type="AlphaFoldDB" id="A0A0D2CE29"/>